<proteinExistence type="predicted"/>
<evidence type="ECO:0000313" key="2">
    <source>
        <dbReference type="Proteomes" id="UP000269396"/>
    </source>
</evidence>
<organism evidence="1 2">
    <name type="scientific">Schistosoma mattheei</name>
    <dbReference type="NCBI Taxonomy" id="31246"/>
    <lineage>
        <taxon>Eukaryota</taxon>
        <taxon>Metazoa</taxon>
        <taxon>Spiralia</taxon>
        <taxon>Lophotrochozoa</taxon>
        <taxon>Platyhelminthes</taxon>
        <taxon>Trematoda</taxon>
        <taxon>Digenea</taxon>
        <taxon>Strigeidida</taxon>
        <taxon>Schistosomatoidea</taxon>
        <taxon>Schistosomatidae</taxon>
        <taxon>Schistosoma</taxon>
    </lineage>
</organism>
<reference evidence="1 2" key="1">
    <citation type="submission" date="2018-11" db="EMBL/GenBank/DDBJ databases">
        <authorList>
            <consortium name="Pathogen Informatics"/>
        </authorList>
    </citation>
    <scope>NUCLEOTIDE SEQUENCE [LARGE SCALE GENOMIC DNA]</scope>
    <source>
        <strain>Denwood</strain>
        <strain evidence="2">Zambia</strain>
    </source>
</reference>
<keyword evidence="2" id="KW-1185">Reference proteome</keyword>
<protein>
    <submittedName>
        <fullName evidence="1">Uncharacterized protein</fullName>
    </submittedName>
</protein>
<dbReference type="AlphaFoldDB" id="A0A3P8E2X9"/>
<accession>A0A3P8E2X9</accession>
<sequence length="50" mass="5581">MIAVWLANSRTMEFEFSNSRRFSALINSNSLFFASVSCASNSRRSLSSSI</sequence>
<dbReference type="Proteomes" id="UP000269396">
    <property type="component" value="Unassembled WGS sequence"/>
</dbReference>
<gene>
    <name evidence="1" type="ORF">SMTD_LOCUS9375</name>
</gene>
<dbReference type="EMBL" id="UZAL01029657">
    <property type="protein sequence ID" value="VDP49540.1"/>
    <property type="molecule type" value="Genomic_DNA"/>
</dbReference>
<evidence type="ECO:0000313" key="1">
    <source>
        <dbReference type="EMBL" id="VDP49540.1"/>
    </source>
</evidence>
<name>A0A3P8E2X9_9TREM</name>